<dbReference type="SUPFAM" id="SSF88946">
    <property type="entry name" value="Sigma2 domain of RNA polymerase sigma factors"/>
    <property type="match status" value="1"/>
</dbReference>
<feature type="domain" description="RNA polymerase sigma-70 region 1.2" evidence="2">
    <location>
        <begin position="1"/>
        <end position="28"/>
    </location>
</feature>
<keyword evidence="5" id="KW-1185">Reference proteome</keyword>
<feature type="domain" description="RNA polymerase sigma factor 70 non-essential" evidence="3">
    <location>
        <begin position="38"/>
        <end position="98"/>
    </location>
</feature>
<dbReference type="GO" id="GO:0003677">
    <property type="term" value="F:DNA binding"/>
    <property type="evidence" value="ECO:0007669"/>
    <property type="project" value="InterPro"/>
</dbReference>
<evidence type="ECO:0000313" key="5">
    <source>
        <dbReference type="Proteomes" id="UP000740926"/>
    </source>
</evidence>
<evidence type="ECO:0000256" key="1">
    <source>
        <dbReference type="SAM" id="MobiDB-lite"/>
    </source>
</evidence>
<gene>
    <name evidence="4" type="ORF">G6F50_016923</name>
</gene>
<dbReference type="InterPro" id="IPR007631">
    <property type="entry name" value="RNA_pol_sigma_70_non-ess"/>
</dbReference>
<evidence type="ECO:0000259" key="2">
    <source>
        <dbReference type="Pfam" id="PF00140"/>
    </source>
</evidence>
<organism evidence="4 5">
    <name type="scientific">Rhizopus delemar</name>
    <dbReference type="NCBI Taxonomy" id="936053"/>
    <lineage>
        <taxon>Eukaryota</taxon>
        <taxon>Fungi</taxon>
        <taxon>Fungi incertae sedis</taxon>
        <taxon>Mucoromycota</taxon>
        <taxon>Mucoromycotina</taxon>
        <taxon>Mucoromycetes</taxon>
        <taxon>Mucorales</taxon>
        <taxon>Mucorineae</taxon>
        <taxon>Rhizopodaceae</taxon>
        <taxon>Rhizopus</taxon>
    </lineage>
</organism>
<dbReference type="InterPro" id="IPR013325">
    <property type="entry name" value="RNA_pol_sigma_r2"/>
</dbReference>
<evidence type="ECO:0000313" key="4">
    <source>
        <dbReference type="EMBL" id="KAG1531058.1"/>
    </source>
</evidence>
<dbReference type="AlphaFoldDB" id="A0A9P6XS35"/>
<feature type="compositionally biased region" description="Acidic residues" evidence="1">
    <location>
        <begin position="82"/>
        <end position="98"/>
    </location>
</feature>
<dbReference type="Pfam" id="PF00140">
    <property type="entry name" value="Sigma70_r1_2"/>
    <property type="match status" value="1"/>
</dbReference>
<dbReference type="GO" id="GO:0006352">
    <property type="term" value="P:DNA-templated transcription initiation"/>
    <property type="evidence" value="ECO:0007669"/>
    <property type="project" value="InterPro"/>
</dbReference>
<sequence>MYMREMGTVELLTREGEIAIAKRIEEGLSQVQAALGQFPVSVESLLNDYEAHKEGKKRLAEVIVGFNDLTDEVPAPAAAAADDGDDADADGDEDEDDDSPRACRR</sequence>
<name>A0A9P6XS35_9FUNG</name>
<evidence type="ECO:0000259" key="3">
    <source>
        <dbReference type="Pfam" id="PF04546"/>
    </source>
</evidence>
<dbReference type="InterPro" id="IPR009042">
    <property type="entry name" value="RNA_pol_sigma70_r1_2"/>
</dbReference>
<reference evidence="4 5" key="1">
    <citation type="journal article" date="2020" name="Microb. Genom.">
        <title>Genetic diversity of clinical and environmental Mucorales isolates obtained from an investigation of mucormycosis cases among solid organ transplant recipients.</title>
        <authorList>
            <person name="Nguyen M.H."/>
            <person name="Kaul D."/>
            <person name="Muto C."/>
            <person name="Cheng S.J."/>
            <person name="Richter R.A."/>
            <person name="Bruno V.M."/>
            <person name="Liu G."/>
            <person name="Beyhan S."/>
            <person name="Sundermann A.J."/>
            <person name="Mounaud S."/>
            <person name="Pasculle A.W."/>
            <person name="Nierman W.C."/>
            <person name="Driscoll E."/>
            <person name="Cumbie R."/>
            <person name="Clancy C.J."/>
            <person name="Dupont C.L."/>
        </authorList>
    </citation>
    <scope>NUCLEOTIDE SEQUENCE [LARGE SCALE GENOMIC DNA]</scope>
    <source>
        <strain evidence="4 5">GL24</strain>
    </source>
</reference>
<protein>
    <submittedName>
        <fullName evidence="4">Uncharacterized protein</fullName>
    </submittedName>
</protein>
<dbReference type="Proteomes" id="UP000740926">
    <property type="component" value="Unassembled WGS sequence"/>
</dbReference>
<dbReference type="GO" id="GO:0016987">
    <property type="term" value="F:sigma factor activity"/>
    <property type="evidence" value="ECO:0007669"/>
    <property type="project" value="InterPro"/>
</dbReference>
<comment type="caution">
    <text evidence="4">The sequence shown here is derived from an EMBL/GenBank/DDBJ whole genome shotgun (WGS) entry which is preliminary data.</text>
</comment>
<dbReference type="EMBL" id="JAANIU010011405">
    <property type="protein sequence ID" value="KAG1531058.1"/>
    <property type="molecule type" value="Genomic_DNA"/>
</dbReference>
<feature type="region of interest" description="Disordered" evidence="1">
    <location>
        <begin position="74"/>
        <end position="105"/>
    </location>
</feature>
<dbReference type="Pfam" id="PF04546">
    <property type="entry name" value="Sigma70_ner"/>
    <property type="match status" value="1"/>
</dbReference>
<dbReference type="Gene3D" id="1.10.601.10">
    <property type="entry name" value="RNA Polymerase Primary Sigma Factor"/>
    <property type="match status" value="1"/>
</dbReference>
<accession>A0A9P6XS35</accession>
<proteinExistence type="predicted"/>